<sequence>MVTRKAFITFTPWTLPVPSGRLDKAYKAYGLKMPESVQEGSVSLKQTTAKQRYDRQISHAIAPPLVSTECILEKEAIICTCEYITWLHTCQTP</sequence>
<accession>A0A4C1SV53</accession>
<evidence type="ECO:0000313" key="2">
    <source>
        <dbReference type="Proteomes" id="UP000299102"/>
    </source>
</evidence>
<dbReference type="Proteomes" id="UP000299102">
    <property type="component" value="Unassembled WGS sequence"/>
</dbReference>
<organism evidence="1 2">
    <name type="scientific">Eumeta variegata</name>
    <name type="common">Bagworm moth</name>
    <name type="synonym">Eumeta japonica</name>
    <dbReference type="NCBI Taxonomy" id="151549"/>
    <lineage>
        <taxon>Eukaryota</taxon>
        <taxon>Metazoa</taxon>
        <taxon>Ecdysozoa</taxon>
        <taxon>Arthropoda</taxon>
        <taxon>Hexapoda</taxon>
        <taxon>Insecta</taxon>
        <taxon>Pterygota</taxon>
        <taxon>Neoptera</taxon>
        <taxon>Endopterygota</taxon>
        <taxon>Lepidoptera</taxon>
        <taxon>Glossata</taxon>
        <taxon>Ditrysia</taxon>
        <taxon>Tineoidea</taxon>
        <taxon>Psychidae</taxon>
        <taxon>Oiketicinae</taxon>
        <taxon>Eumeta</taxon>
    </lineage>
</organism>
<dbReference type="EMBL" id="BGZK01000015">
    <property type="protein sequence ID" value="GBP04921.1"/>
    <property type="molecule type" value="Genomic_DNA"/>
</dbReference>
<name>A0A4C1SV53_EUMVA</name>
<comment type="caution">
    <text evidence="1">The sequence shown here is derived from an EMBL/GenBank/DDBJ whole genome shotgun (WGS) entry which is preliminary data.</text>
</comment>
<evidence type="ECO:0000313" key="1">
    <source>
        <dbReference type="EMBL" id="GBP04921.1"/>
    </source>
</evidence>
<reference evidence="1 2" key="1">
    <citation type="journal article" date="2019" name="Commun. Biol.">
        <title>The bagworm genome reveals a unique fibroin gene that provides high tensile strength.</title>
        <authorList>
            <person name="Kono N."/>
            <person name="Nakamura H."/>
            <person name="Ohtoshi R."/>
            <person name="Tomita M."/>
            <person name="Numata K."/>
            <person name="Arakawa K."/>
        </authorList>
    </citation>
    <scope>NUCLEOTIDE SEQUENCE [LARGE SCALE GENOMIC DNA]</scope>
</reference>
<proteinExistence type="predicted"/>
<protein>
    <submittedName>
        <fullName evidence="1">Uncharacterized protein</fullName>
    </submittedName>
</protein>
<gene>
    <name evidence="1" type="ORF">EVAR_3804_1</name>
</gene>
<dbReference type="AlphaFoldDB" id="A0A4C1SV53"/>
<keyword evidence="2" id="KW-1185">Reference proteome</keyword>